<keyword evidence="3" id="KW-0539">Nucleus</keyword>
<dbReference type="EnsemblPlants" id="Kaladp0087s0101.1.v1.1">
    <property type="protein sequence ID" value="Kaladp0087s0101.1.v1.1"/>
    <property type="gene ID" value="Kaladp0087s0101.v1.1"/>
</dbReference>
<keyword evidence="6" id="KW-1185">Reference proteome</keyword>
<evidence type="ECO:0000256" key="2">
    <source>
        <dbReference type="ARBA" id="ARBA00022473"/>
    </source>
</evidence>
<evidence type="ECO:0000256" key="4">
    <source>
        <dbReference type="ARBA" id="ARBA00025806"/>
    </source>
</evidence>
<dbReference type="Gramene" id="Kaladp0087s0101.1.v1.1">
    <property type="protein sequence ID" value="Kaladp0087s0101.1.v1.1"/>
    <property type="gene ID" value="Kaladp0087s0101.v1.1"/>
</dbReference>
<evidence type="ECO:0000256" key="3">
    <source>
        <dbReference type="ARBA" id="ARBA00023242"/>
    </source>
</evidence>
<dbReference type="PANTHER" id="PTHR12972:SF0">
    <property type="entry name" value="PROTEIN DOWNSTREAM NEIGHBOR OF SON"/>
    <property type="match status" value="1"/>
</dbReference>
<evidence type="ECO:0000256" key="1">
    <source>
        <dbReference type="ARBA" id="ARBA00004123"/>
    </source>
</evidence>
<dbReference type="GO" id="GO:0033260">
    <property type="term" value="P:nuclear DNA replication"/>
    <property type="evidence" value="ECO:0007669"/>
    <property type="project" value="TreeGrafter"/>
</dbReference>
<comment type="similarity">
    <text evidence="4">Belongs to the DONSON family.</text>
</comment>
<protein>
    <submittedName>
        <fullName evidence="5">Uncharacterized protein</fullName>
    </submittedName>
</protein>
<dbReference type="OMA" id="IQCKEMK"/>
<sequence>MTGYPCSLLLSNVYIGRSHLSTLMSADVPMLYSPVLFQNASLHIPEIQCKEMKKLDHNALSHKGLSMKNGGEQDILSGAACYSIEVRDMYLPPWFACNLFAILGSDGRDFDASFTTESSSVGLNVALETLTEKSEEAKVECLKDGISTFGISDAVVAPELCSAVLKGLKYCNNSFSASLTLV</sequence>
<dbReference type="AlphaFoldDB" id="A0A7N0UWM1"/>
<comment type="subcellular location">
    <subcellularLocation>
        <location evidence="1">Nucleus</location>
    </subcellularLocation>
</comment>
<name>A0A7N0UWM1_KALFE</name>
<dbReference type="GO" id="GO:0005634">
    <property type="term" value="C:nucleus"/>
    <property type="evidence" value="ECO:0007669"/>
    <property type="project" value="UniProtKB-SubCell"/>
</dbReference>
<dbReference type="Proteomes" id="UP000594263">
    <property type="component" value="Unplaced"/>
</dbReference>
<dbReference type="InterPro" id="IPR024861">
    <property type="entry name" value="Donson"/>
</dbReference>
<evidence type="ECO:0000313" key="5">
    <source>
        <dbReference type="EnsemblPlants" id="Kaladp0087s0101.1.v1.1"/>
    </source>
</evidence>
<reference evidence="5" key="1">
    <citation type="submission" date="2021-01" db="UniProtKB">
        <authorList>
            <consortium name="EnsemblPlants"/>
        </authorList>
    </citation>
    <scope>IDENTIFICATION</scope>
</reference>
<dbReference type="PANTHER" id="PTHR12972">
    <property type="entry name" value="DOWNSTREAM NEIGHBOR OF SON"/>
    <property type="match status" value="1"/>
</dbReference>
<accession>A0A7N0UWM1</accession>
<organism evidence="5 6">
    <name type="scientific">Kalanchoe fedtschenkoi</name>
    <name type="common">Lavender scallops</name>
    <name type="synonym">South American air plant</name>
    <dbReference type="NCBI Taxonomy" id="63787"/>
    <lineage>
        <taxon>Eukaryota</taxon>
        <taxon>Viridiplantae</taxon>
        <taxon>Streptophyta</taxon>
        <taxon>Embryophyta</taxon>
        <taxon>Tracheophyta</taxon>
        <taxon>Spermatophyta</taxon>
        <taxon>Magnoliopsida</taxon>
        <taxon>eudicotyledons</taxon>
        <taxon>Gunneridae</taxon>
        <taxon>Pentapetalae</taxon>
        <taxon>Saxifragales</taxon>
        <taxon>Crassulaceae</taxon>
        <taxon>Kalanchoe</taxon>
    </lineage>
</organism>
<keyword evidence="2" id="KW-0217">Developmental protein</keyword>
<evidence type="ECO:0000313" key="6">
    <source>
        <dbReference type="Proteomes" id="UP000594263"/>
    </source>
</evidence>
<proteinExistence type="inferred from homology"/>